<gene>
    <name evidence="2" type="ORF">GAK30_00161</name>
</gene>
<feature type="transmembrane region" description="Helical" evidence="1">
    <location>
        <begin position="708"/>
        <end position="728"/>
    </location>
</feature>
<name>A0A7V8JS40_9BURK</name>
<feature type="transmembrane region" description="Helical" evidence="1">
    <location>
        <begin position="677"/>
        <end position="696"/>
    </location>
</feature>
<feature type="transmembrane region" description="Helical" evidence="1">
    <location>
        <begin position="292"/>
        <end position="312"/>
    </location>
</feature>
<feature type="transmembrane region" description="Helical" evidence="1">
    <location>
        <begin position="332"/>
        <end position="350"/>
    </location>
</feature>
<sequence>MKLHPLLPAGVGFGLLFAVAVLSAVLAVRQSAQVLAVVAALGGFAAPVLASTGSNQPLGLFGYLLVINLGIALIAWFRAWRLLNLIGFVATFALASGWARQYYEPGQFAVAQTFLLIFFLLFTAIGLLFARCTLADAPEADSAPLAARAWQTLQRVGRVGSTLVFGVPMAAFGMQYLLVQPWEYGAAFAALGYGLFYVLLGRLVFATQPRGLALLAEAYAVVGVIFGTLAIPLGLEGQWTGAAWAVEAAGMYWLGTRQARPYARAFALLVLAGAVFKLLQATSIVALPDGPLLAGSFIGPLLVAVASLAVWLLQRRAGLDRPTAPSLQWEMLASHALPWLGMGALTLLPWQWWTPSWAAAATAVLGLMAWLAARRWHLGETFSATGYGLQALALGSFLATLHRAEGGQVLAGGWPGMAQALLIAGSLMTTAVLAMRRVAKTAQARDVAPNWDWAQVLTVLAGTSLLHLAMLFQVSLAQAALIWPLTALAVLWAALRLQHGPLALLAAVLPVVAALVQPGSWTTESLAPFGHLGFWVPVVLGLSALVAADWLRRETARPRPHGHGRFGLSAIGRPWVRWTPVLWGLGWWLLAMLDESARVLRQQGWADHVPAAWLGVLLLTSAAAALLAVRRNWRELGLSTLGTVPAFVLVAAIAWFGTWGVPLLWPVLLFLGEPLPAVYVPSAALGWLAWTLAALWHLRLLRTQERWLAPAALAALHAAGFWLFLLLAMRQGQWLSGQWGEPGSSWRWLGWAVVPAVALWLLRSPALGRRWPLAAFNHAYLGVAALPVALGLLVWLWLGNVVSAGDAAPLPYVPLLNPLELGQWLVLAGLVLWWRTAPLGRADSELASAGTVIAAVTALALLTGLVLRVCHHYAGVPWDFDALYASTLAQAALSITWALCGVAAMVAGHRRVRRVLWMAGAALLAVVVLKLFFVELADSGGLFRIVSFIGVGALLLLVGYFAPVPPARAAEARQDDPASPPQPAGGAHP</sequence>
<dbReference type="Proteomes" id="UP000461670">
    <property type="component" value="Unassembled WGS sequence"/>
</dbReference>
<feature type="transmembrane region" description="Helical" evidence="1">
    <location>
        <begin position="779"/>
        <end position="798"/>
    </location>
</feature>
<keyword evidence="1" id="KW-0472">Membrane</keyword>
<feature type="transmembrane region" description="Helical" evidence="1">
    <location>
        <begin position="532"/>
        <end position="551"/>
    </location>
</feature>
<dbReference type="EMBL" id="WNDQ01000002">
    <property type="protein sequence ID" value="KAF1023795.1"/>
    <property type="molecule type" value="Genomic_DNA"/>
</dbReference>
<feature type="transmembrane region" description="Helical" evidence="1">
    <location>
        <begin position="266"/>
        <end position="286"/>
    </location>
</feature>
<feature type="transmembrane region" description="Helical" evidence="1">
    <location>
        <begin position="416"/>
        <end position="439"/>
    </location>
</feature>
<feature type="transmembrane region" description="Helical" evidence="1">
    <location>
        <begin position="82"/>
        <end position="103"/>
    </location>
</feature>
<feature type="transmembrane region" description="Helical" evidence="1">
    <location>
        <begin position="748"/>
        <end position="767"/>
    </location>
</feature>
<accession>A0A7V8JS40</accession>
<dbReference type="PANTHER" id="PTHR38434">
    <property type="entry name" value="BLL2549 PROTEIN"/>
    <property type="match status" value="1"/>
</dbReference>
<feature type="transmembrane region" description="Helical" evidence="1">
    <location>
        <begin position="6"/>
        <end position="27"/>
    </location>
</feature>
<feature type="transmembrane region" description="Helical" evidence="1">
    <location>
        <begin position="846"/>
        <end position="867"/>
    </location>
</feature>
<dbReference type="InterPro" id="IPR019286">
    <property type="entry name" value="DUF2339_TM"/>
</dbReference>
<feature type="transmembrane region" description="Helical" evidence="1">
    <location>
        <begin position="356"/>
        <end position="373"/>
    </location>
</feature>
<dbReference type="Pfam" id="PF10101">
    <property type="entry name" value="DUF2339"/>
    <property type="match status" value="1"/>
</dbReference>
<comment type="caution">
    <text evidence="2">The sequence shown here is derived from an EMBL/GenBank/DDBJ whole genome shotgun (WGS) entry which is preliminary data.</text>
</comment>
<feature type="transmembrane region" description="Helical" evidence="1">
    <location>
        <begin position="237"/>
        <end position="254"/>
    </location>
</feature>
<organism evidence="2 3">
    <name type="scientific">Paracidovorax wautersii</name>
    <dbReference type="NCBI Taxonomy" id="1177982"/>
    <lineage>
        <taxon>Bacteria</taxon>
        <taxon>Pseudomonadati</taxon>
        <taxon>Pseudomonadota</taxon>
        <taxon>Betaproteobacteria</taxon>
        <taxon>Burkholderiales</taxon>
        <taxon>Comamonadaceae</taxon>
        <taxon>Paracidovorax</taxon>
    </lineage>
</organism>
<feature type="transmembrane region" description="Helical" evidence="1">
    <location>
        <begin position="34"/>
        <end position="52"/>
    </location>
</feature>
<evidence type="ECO:0008006" key="4">
    <source>
        <dbReference type="Google" id="ProtNLM"/>
    </source>
</evidence>
<feature type="transmembrane region" description="Helical" evidence="1">
    <location>
        <begin position="915"/>
        <end position="933"/>
    </location>
</feature>
<protein>
    <recommendedName>
        <fullName evidence="4">DUF2339 domain-containing protein</fullName>
    </recommendedName>
</protein>
<feature type="transmembrane region" description="Helical" evidence="1">
    <location>
        <begin position="159"/>
        <end position="178"/>
    </location>
</feature>
<feature type="transmembrane region" description="Helical" evidence="1">
    <location>
        <begin position="887"/>
        <end position="908"/>
    </location>
</feature>
<reference evidence="3" key="1">
    <citation type="journal article" date="2020" name="MBio">
        <title>Horizontal gene transfer to a defensive symbiont with a reduced genome amongst a multipartite beetle microbiome.</title>
        <authorList>
            <person name="Waterworth S.C."/>
            <person name="Florez L.V."/>
            <person name="Rees E.R."/>
            <person name="Hertweck C."/>
            <person name="Kaltenpoth M."/>
            <person name="Kwan J.C."/>
        </authorList>
    </citation>
    <scope>NUCLEOTIDE SEQUENCE [LARGE SCALE GENOMIC DNA]</scope>
</reference>
<feature type="transmembrane region" description="Helical" evidence="1">
    <location>
        <begin position="575"/>
        <end position="591"/>
    </location>
</feature>
<feature type="transmembrane region" description="Helical" evidence="1">
    <location>
        <begin position="58"/>
        <end position="77"/>
    </location>
</feature>
<feature type="transmembrane region" description="Helical" evidence="1">
    <location>
        <begin position="636"/>
        <end position="657"/>
    </location>
</feature>
<dbReference type="AlphaFoldDB" id="A0A7V8JS40"/>
<feature type="transmembrane region" description="Helical" evidence="1">
    <location>
        <begin position="109"/>
        <end position="130"/>
    </location>
</feature>
<keyword evidence="1" id="KW-1133">Transmembrane helix</keyword>
<feature type="transmembrane region" description="Helical" evidence="1">
    <location>
        <begin position="502"/>
        <end position="520"/>
    </location>
</feature>
<feature type="transmembrane region" description="Helical" evidence="1">
    <location>
        <begin position="810"/>
        <end position="834"/>
    </location>
</feature>
<feature type="transmembrane region" description="Helical" evidence="1">
    <location>
        <begin position="611"/>
        <end position="629"/>
    </location>
</feature>
<feature type="transmembrane region" description="Helical" evidence="1">
    <location>
        <begin position="212"/>
        <end position="231"/>
    </location>
</feature>
<keyword evidence="1" id="KW-0812">Transmembrane</keyword>
<evidence type="ECO:0000256" key="1">
    <source>
        <dbReference type="SAM" id="Phobius"/>
    </source>
</evidence>
<evidence type="ECO:0000313" key="2">
    <source>
        <dbReference type="EMBL" id="KAF1023795.1"/>
    </source>
</evidence>
<proteinExistence type="predicted"/>
<feature type="transmembrane region" description="Helical" evidence="1">
    <location>
        <begin position="476"/>
        <end position="495"/>
    </location>
</feature>
<dbReference type="PANTHER" id="PTHR38434:SF1">
    <property type="entry name" value="BLL2549 PROTEIN"/>
    <property type="match status" value="1"/>
</dbReference>
<feature type="transmembrane region" description="Helical" evidence="1">
    <location>
        <begin position="385"/>
        <end position="404"/>
    </location>
</feature>
<feature type="transmembrane region" description="Helical" evidence="1">
    <location>
        <begin position="451"/>
        <end position="470"/>
    </location>
</feature>
<feature type="transmembrane region" description="Helical" evidence="1">
    <location>
        <begin position="184"/>
        <end position="205"/>
    </location>
</feature>
<feature type="transmembrane region" description="Helical" evidence="1">
    <location>
        <begin position="945"/>
        <end position="964"/>
    </location>
</feature>
<evidence type="ECO:0000313" key="3">
    <source>
        <dbReference type="Proteomes" id="UP000461670"/>
    </source>
</evidence>